<dbReference type="InterPro" id="IPR041881">
    <property type="entry name" value="PqqD_sf"/>
</dbReference>
<proteinExistence type="predicted"/>
<protein>
    <recommendedName>
        <fullName evidence="2">PqqD family protein</fullName>
    </recommendedName>
</protein>
<organism evidence="1">
    <name type="scientific">marine metagenome</name>
    <dbReference type="NCBI Taxonomy" id="408172"/>
    <lineage>
        <taxon>unclassified sequences</taxon>
        <taxon>metagenomes</taxon>
        <taxon>ecological metagenomes</taxon>
    </lineage>
</organism>
<accession>A0A382HNQ3</accession>
<reference evidence="1" key="1">
    <citation type="submission" date="2018-05" db="EMBL/GenBank/DDBJ databases">
        <authorList>
            <person name="Lanie J.A."/>
            <person name="Ng W.-L."/>
            <person name="Kazmierczak K.M."/>
            <person name="Andrzejewski T.M."/>
            <person name="Davidsen T.M."/>
            <person name="Wayne K.J."/>
            <person name="Tettelin H."/>
            <person name="Glass J.I."/>
            <person name="Rusch D."/>
            <person name="Podicherti R."/>
            <person name="Tsui H.-C.T."/>
            <person name="Winkler M.E."/>
        </authorList>
    </citation>
    <scope>NUCLEOTIDE SEQUENCE</scope>
</reference>
<dbReference type="Pfam" id="PF05402">
    <property type="entry name" value="PqqD"/>
    <property type="match status" value="1"/>
</dbReference>
<dbReference type="InterPro" id="IPR008792">
    <property type="entry name" value="PQQD"/>
</dbReference>
<gene>
    <name evidence="1" type="ORF">METZ01_LOCUS241790</name>
</gene>
<evidence type="ECO:0008006" key="2">
    <source>
        <dbReference type="Google" id="ProtNLM"/>
    </source>
</evidence>
<dbReference type="Gene3D" id="1.10.10.1150">
    <property type="entry name" value="Coenzyme PQQ synthesis protein D (PqqD)"/>
    <property type="match status" value="1"/>
</dbReference>
<sequence length="131" mass="15388">MLFRKKKSQLNRRELLKSKPVRNERLDWEKMDDGEVMLSIPRRRSWWINLVARVFYVPTKRTVVLDAIGSQVWNLCDGQKTVEYVITSLQKIHKLDQKEAEVSTLTYLKQLAEKGLIGFAVARSKKGEKRK</sequence>
<dbReference type="AlphaFoldDB" id="A0A382HNQ3"/>
<evidence type="ECO:0000313" key="1">
    <source>
        <dbReference type="EMBL" id="SVB88936.1"/>
    </source>
</evidence>
<name>A0A382HNQ3_9ZZZZ</name>
<dbReference type="EMBL" id="UINC01062373">
    <property type="protein sequence ID" value="SVB88936.1"/>
    <property type="molecule type" value="Genomic_DNA"/>
</dbReference>